<dbReference type="SUPFAM" id="SSF50249">
    <property type="entry name" value="Nucleic acid-binding proteins"/>
    <property type="match status" value="1"/>
</dbReference>
<dbReference type="PRINTS" id="PR00050">
    <property type="entry name" value="COLDSHOCK"/>
</dbReference>
<dbReference type="FunFam" id="2.40.50.140:FF:000006">
    <property type="entry name" value="Cold shock protein CspC"/>
    <property type="match status" value="1"/>
</dbReference>
<dbReference type="RefSeq" id="WP_187534197.1">
    <property type="nucleotide sequence ID" value="NZ_CBCSHU010000001.1"/>
</dbReference>
<dbReference type="GO" id="GO:0005737">
    <property type="term" value="C:cytoplasm"/>
    <property type="evidence" value="ECO:0007669"/>
    <property type="project" value="UniProtKB-SubCell"/>
</dbReference>
<proteinExistence type="predicted"/>
<comment type="subcellular location">
    <subcellularLocation>
        <location evidence="1 3">Cytoplasm</location>
    </subcellularLocation>
</comment>
<dbReference type="PROSITE" id="PS51857">
    <property type="entry name" value="CSD_2"/>
    <property type="match status" value="1"/>
</dbReference>
<keyword evidence="2" id="KW-0963">Cytoplasm</keyword>
<reference evidence="5 6" key="1">
    <citation type="submission" date="2020-08" db="EMBL/GenBank/DDBJ databases">
        <title>Genome sequence of Erysipelothrix inopinata DSM 15511T.</title>
        <authorList>
            <person name="Hyun D.-W."/>
            <person name="Bae J.-W."/>
        </authorList>
    </citation>
    <scope>NUCLEOTIDE SEQUENCE [LARGE SCALE GENOMIC DNA]</scope>
    <source>
        <strain evidence="5 6">DSM 15511</strain>
    </source>
</reference>
<gene>
    <name evidence="5" type="ORF">H9L01_01560</name>
</gene>
<evidence type="ECO:0000256" key="2">
    <source>
        <dbReference type="ARBA" id="ARBA00022490"/>
    </source>
</evidence>
<dbReference type="GO" id="GO:0010468">
    <property type="term" value="P:regulation of gene expression"/>
    <property type="evidence" value="ECO:0007669"/>
    <property type="project" value="UniProtKB-ARBA"/>
</dbReference>
<feature type="domain" description="CSD" evidence="4">
    <location>
        <begin position="1"/>
        <end position="66"/>
    </location>
</feature>
<name>A0A7G9RZQ4_9FIRM</name>
<dbReference type="GO" id="GO:0051252">
    <property type="term" value="P:regulation of RNA metabolic process"/>
    <property type="evidence" value="ECO:0007669"/>
    <property type="project" value="UniProtKB-ARBA"/>
</dbReference>
<dbReference type="CDD" id="cd04458">
    <property type="entry name" value="CSP_CDS"/>
    <property type="match status" value="1"/>
</dbReference>
<evidence type="ECO:0000313" key="6">
    <source>
        <dbReference type="Proteomes" id="UP000515928"/>
    </source>
</evidence>
<evidence type="ECO:0000259" key="4">
    <source>
        <dbReference type="PROSITE" id="PS51857"/>
    </source>
</evidence>
<dbReference type="InterPro" id="IPR011129">
    <property type="entry name" value="CSD"/>
</dbReference>
<dbReference type="Proteomes" id="UP000515928">
    <property type="component" value="Chromosome"/>
</dbReference>
<dbReference type="EMBL" id="CP060715">
    <property type="protein sequence ID" value="QNN61079.1"/>
    <property type="molecule type" value="Genomic_DNA"/>
</dbReference>
<evidence type="ECO:0000256" key="1">
    <source>
        <dbReference type="ARBA" id="ARBA00004496"/>
    </source>
</evidence>
<protein>
    <submittedName>
        <fullName evidence="5">Cold-shock protein</fullName>
    </submittedName>
</protein>
<dbReference type="KEGG" id="eio:H9L01_01560"/>
<dbReference type="InterPro" id="IPR012340">
    <property type="entry name" value="NA-bd_OB-fold"/>
</dbReference>
<dbReference type="AlphaFoldDB" id="A0A7G9RZQ4"/>
<organism evidence="5 6">
    <name type="scientific">Erysipelothrix inopinata</name>
    <dbReference type="NCBI Taxonomy" id="225084"/>
    <lineage>
        <taxon>Bacteria</taxon>
        <taxon>Bacillati</taxon>
        <taxon>Bacillota</taxon>
        <taxon>Erysipelotrichia</taxon>
        <taxon>Erysipelotrichales</taxon>
        <taxon>Erysipelotrichaceae</taxon>
        <taxon>Erysipelothrix</taxon>
    </lineage>
</organism>
<dbReference type="GO" id="GO:0003676">
    <property type="term" value="F:nucleic acid binding"/>
    <property type="evidence" value="ECO:0007669"/>
    <property type="project" value="InterPro"/>
</dbReference>
<dbReference type="InterPro" id="IPR019844">
    <property type="entry name" value="CSD_CS"/>
</dbReference>
<dbReference type="InterPro" id="IPR050181">
    <property type="entry name" value="Cold_shock_domain"/>
</dbReference>
<dbReference type="PIRSF" id="PIRSF002599">
    <property type="entry name" value="Cold_shock_A"/>
    <property type="match status" value="1"/>
</dbReference>
<accession>A0A7G9RZQ4</accession>
<evidence type="ECO:0000313" key="5">
    <source>
        <dbReference type="EMBL" id="QNN61079.1"/>
    </source>
</evidence>
<dbReference type="PROSITE" id="PS00352">
    <property type="entry name" value="CSD_1"/>
    <property type="match status" value="1"/>
</dbReference>
<dbReference type="InterPro" id="IPR012156">
    <property type="entry name" value="Cold_shock_CspA"/>
</dbReference>
<dbReference type="InterPro" id="IPR002059">
    <property type="entry name" value="CSP_DNA-bd"/>
</dbReference>
<dbReference type="Pfam" id="PF00313">
    <property type="entry name" value="CSD"/>
    <property type="match status" value="1"/>
</dbReference>
<evidence type="ECO:0000256" key="3">
    <source>
        <dbReference type="RuleBase" id="RU000408"/>
    </source>
</evidence>
<dbReference type="Gene3D" id="2.40.50.140">
    <property type="entry name" value="Nucleic acid-binding proteins"/>
    <property type="match status" value="1"/>
</dbReference>
<sequence>MESGKVKFFNGEKGFGFIIVDGSNEEVFVHYSGIDIEGYKTLNEGQAVSFDIVQGQRGKQAENVRPL</sequence>
<dbReference type="SMART" id="SM00357">
    <property type="entry name" value="CSP"/>
    <property type="match status" value="1"/>
</dbReference>
<keyword evidence="6" id="KW-1185">Reference proteome</keyword>
<dbReference type="Gene3D" id="6.20.370.130">
    <property type="match status" value="1"/>
</dbReference>
<dbReference type="PANTHER" id="PTHR11544">
    <property type="entry name" value="COLD SHOCK DOMAIN CONTAINING PROTEINS"/>
    <property type="match status" value="1"/>
</dbReference>